<keyword evidence="4" id="KW-0904">Protein phosphatase</keyword>
<evidence type="ECO:0000256" key="1">
    <source>
        <dbReference type="ARBA" id="ARBA00000536"/>
    </source>
</evidence>
<keyword evidence="5" id="KW-0443">Lipid metabolism</keyword>
<name>A0A6A1VTA1_9ROSI</name>
<dbReference type="PROSITE" id="PS50056">
    <property type="entry name" value="TYR_PHOSPHATASE_2"/>
    <property type="match status" value="1"/>
</dbReference>
<dbReference type="Proteomes" id="UP000516437">
    <property type="component" value="Chromosome 5"/>
</dbReference>
<dbReference type="InterPro" id="IPR045101">
    <property type="entry name" value="PTP_PTEN"/>
</dbReference>
<dbReference type="GO" id="GO:0005829">
    <property type="term" value="C:cytosol"/>
    <property type="evidence" value="ECO:0007669"/>
    <property type="project" value="TreeGrafter"/>
</dbReference>
<protein>
    <submittedName>
        <fullName evidence="10">Phosphatidylinositol 3,4,5-trisphosphate 3-phosphatase and dual-specificity protein phosphatase PTEN</fullName>
    </submittedName>
</protein>
<dbReference type="PANTHER" id="PTHR12305">
    <property type="entry name" value="PHOSPHATASE WITH HOMOLOGY TO TENSIN"/>
    <property type="match status" value="1"/>
</dbReference>
<dbReference type="InterPro" id="IPR000387">
    <property type="entry name" value="Tyr_Pase_dom"/>
</dbReference>
<dbReference type="OrthoDB" id="266663at2759"/>
<dbReference type="InterPro" id="IPR014020">
    <property type="entry name" value="Tensin_C2-dom"/>
</dbReference>
<dbReference type="AlphaFoldDB" id="A0A6A1VTA1"/>
<proteinExistence type="inferred from homology"/>
<comment type="catalytic activity">
    <reaction evidence="1">
        <text>a 1,2-diacyl-sn-glycero-3-phospho-(1D-myo-inositol-3,4,5-trisphosphate) + H2O = a 1,2-diacyl-sn-glycero-3-phospho-(1D-myo-inositol-4,5-bisphosphate) + phosphate</text>
        <dbReference type="Rhea" id="RHEA:25017"/>
        <dbReference type="ChEBI" id="CHEBI:15377"/>
        <dbReference type="ChEBI" id="CHEBI:43474"/>
        <dbReference type="ChEBI" id="CHEBI:57836"/>
        <dbReference type="ChEBI" id="CHEBI:58456"/>
        <dbReference type="EC" id="3.1.3.67"/>
    </reaction>
</comment>
<reference evidence="10 11" key="1">
    <citation type="journal article" date="2019" name="Plant Biotechnol. J.">
        <title>The red bayberry genome and genetic basis of sex determination.</title>
        <authorList>
            <person name="Jia H.M."/>
            <person name="Jia H.J."/>
            <person name="Cai Q.L."/>
            <person name="Wang Y."/>
            <person name="Zhao H.B."/>
            <person name="Yang W.F."/>
            <person name="Wang G.Y."/>
            <person name="Li Y.H."/>
            <person name="Zhan D.L."/>
            <person name="Shen Y.T."/>
            <person name="Niu Q.F."/>
            <person name="Chang L."/>
            <person name="Qiu J."/>
            <person name="Zhao L."/>
            <person name="Xie H.B."/>
            <person name="Fu W.Y."/>
            <person name="Jin J."/>
            <person name="Li X.W."/>
            <person name="Jiao Y."/>
            <person name="Zhou C.C."/>
            <person name="Tu T."/>
            <person name="Chai C.Y."/>
            <person name="Gao J.L."/>
            <person name="Fan L.J."/>
            <person name="van de Weg E."/>
            <person name="Wang J.Y."/>
            <person name="Gao Z.S."/>
        </authorList>
    </citation>
    <scope>NUCLEOTIDE SEQUENCE [LARGE SCALE GENOMIC DNA]</scope>
    <source>
        <tissue evidence="10">Leaves</tissue>
    </source>
</reference>
<dbReference type="PANTHER" id="PTHR12305:SF87">
    <property type="entry name" value="PHOSPHATIDYLINOSITOL 3,4,5-TRISPHOSPHATE 3-PHOSPHATASE AND PROTEIN-TYROSINE-PHOSPHATASE PTEN2B"/>
    <property type="match status" value="1"/>
</dbReference>
<feature type="compositionally biased region" description="Polar residues" evidence="6">
    <location>
        <begin position="479"/>
        <end position="506"/>
    </location>
</feature>
<dbReference type="PROSITE" id="PS51181">
    <property type="entry name" value="PPASE_TENSIN"/>
    <property type="match status" value="1"/>
</dbReference>
<evidence type="ECO:0000259" key="9">
    <source>
        <dbReference type="PROSITE" id="PS51182"/>
    </source>
</evidence>
<feature type="compositionally biased region" description="Low complexity" evidence="6">
    <location>
        <begin position="17"/>
        <end position="39"/>
    </location>
</feature>
<keyword evidence="3" id="KW-0378">Hydrolase</keyword>
<dbReference type="InterPro" id="IPR016130">
    <property type="entry name" value="Tyr_Pase_AS"/>
</dbReference>
<comment type="caution">
    <text evidence="10">The sequence shown here is derived from an EMBL/GenBank/DDBJ whole genome shotgun (WGS) entry which is preliminary data.</text>
</comment>
<evidence type="ECO:0000259" key="7">
    <source>
        <dbReference type="PROSITE" id="PS50056"/>
    </source>
</evidence>
<evidence type="ECO:0000313" key="10">
    <source>
        <dbReference type="EMBL" id="KAB1214778.1"/>
    </source>
</evidence>
<comment type="similarity">
    <text evidence="2">Belongs to the PTEN phosphatase protein family.</text>
</comment>
<feature type="compositionally biased region" description="Polar residues" evidence="6">
    <location>
        <begin position="40"/>
        <end position="58"/>
    </location>
</feature>
<evidence type="ECO:0000256" key="2">
    <source>
        <dbReference type="ARBA" id="ARBA00007881"/>
    </source>
</evidence>
<dbReference type="EMBL" id="RXIC02000023">
    <property type="protein sequence ID" value="KAB1214778.1"/>
    <property type="molecule type" value="Genomic_DNA"/>
</dbReference>
<gene>
    <name evidence="10" type="ORF">CJ030_MR5G017521</name>
</gene>
<dbReference type="InterPro" id="IPR029023">
    <property type="entry name" value="Tensin_phosphatase"/>
</dbReference>
<evidence type="ECO:0000256" key="6">
    <source>
        <dbReference type="SAM" id="MobiDB-lite"/>
    </source>
</evidence>
<dbReference type="PROSITE" id="PS00383">
    <property type="entry name" value="TYR_PHOSPHATASE_1"/>
    <property type="match status" value="1"/>
</dbReference>
<feature type="region of interest" description="Disordered" evidence="6">
    <location>
        <begin position="473"/>
        <end position="592"/>
    </location>
</feature>
<dbReference type="InterPro" id="IPR055183">
    <property type="entry name" value="PTEN2A/B_C2"/>
</dbReference>
<dbReference type="InterPro" id="IPR051281">
    <property type="entry name" value="Dual-spec_lipid-protein_phosph"/>
</dbReference>
<evidence type="ECO:0000259" key="8">
    <source>
        <dbReference type="PROSITE" id="PS51181"/>
    </source>
</evidence>
<organism evidence="10 11">
    <name type="scientific">Morella rubra</name>
    <name type="common">Chinese bayberry</name>
    <dbReference type="NCBI Taxonomy" id="262757"/>
    <lineage>
        <taxon>Eukaryota</taxon>
        <taxon>Viridiplantae</taxon>
        <taxon>Streptophyta</taxon>
        <taxon>Embryophyta</taxon>
        <taxon>Tracheophyta</taxon>
        <taxon>Spermatophyta</taxon>
        <taxon>Magnoliopsida</taxon>
        <taxon>eudicotyledons</taxon>
        <taxon>Gunneridae</taxon>
        <taxon>Pentapetalae</taxon>
        <taxon>rosids</taxon>
        <taxon>fabids</taxon>
        <taxon>Fagales</taxon>
        <taxon>Myricaceae</taxon>
        <taxon>Morella</taxon>
    </lineage>
</organism>
<dbReference type="CDD" id="cd14509">
    <property type="entry name" value="PTP_PTEN"/>
    <property type="match status" value="1"/>
</dbReference>
<feature type="domain" description="C2 tensin-type" evidence="9">
    <location>
        <begin position="341"/>
        <end position="468"/>
    </location>
</feature>
<evidence type="ECO:0000256" key="5">
    <source>
        <dbReference type="ARBA" id="ARBA00023098"/>
    </source>
</evidence>
<dbReference type="InterPro" id="IPR029021">
    <property type="entry name" value="Prot-tyrosine_phosphatase-like"/>
</dbReference>
<dbReference type="SMART" id="SM01326">
    <property type="entry name" value="PTEN_C2"/>
    <property type="match status" value="1"/>
</dbReference>
<feature type="compositionally biased region" description="Basic and acidic residues" evidence="6">
    <location>
        <begin position="557"/>
        <end position="572"/>
    </location>
</feature>
<evidence type="ECO:0000256" key="4">
    <source>
        <dbReference type="ARBA" id="ARBA00022912"/>
    </source>
</evidence>
<dbReference type="GO" id="GO:0016314">
    <property type="term" value="F:phosphatidylinositol-3,4,5-trisphosphate 3-phosphatase activity"/>
    <property type="evidence" value="ECO:0007669"/>
    <property type="project" value="UniProtKB-EC"/>
</dbReference>
<feature type="domain" description="Phosphatase tensin-type" evidence="8">
    <location>
        <begin position="152"/>
        <end position="334"/>
    </location>
</feature>
<evidence type="ECO:0000256" key="3">
    <source>
        <dbReference type="ARBA" id="ARBA00022801"/>
    </source>
</evidence>
<dbReference type="PROSITE" id="PS51182">
    <property type="entry name" value="C2_TENSIN"/>
    <property type="match status" value="1"/>
</dbReference>
<dbReference type="SUPFAM" id="SSF52799">
    <property type="entry name" value="(Phosphotyrosine protein) phosphatases II"/>
    <property type="match status" value="1"/>
</dbReference>
<dbReference type="GO" id="GO:0006629">
    <property type="term" value="P:lipid metabolic process"/>
    <property type="evidence" value="ECO:0007669"/>
    <property type="project" value="UniProtKB-KW"/>
</dbReference>
<feature type="domain" description="Tyrosine specific protein phosphatases" evidence="7">
    <location>
        <begin position="269"/>
        <end position="308"/>
    </location>
</feature>
<dbReference type="Pfam" id="PF22785">
    <property type="entry name" value="Tc-R-P"/>
    <property type="match status" value="1"/>
</dbReference>
<dbReference type="GO" id="GO:0004721">
    <property type="term" value="F:phosphoprotein phosphatase activity"/>
    <property type="evidence" value="ECO:0007669"/>
    <property type="project" value="UniProtKB-KW"/>
</dbReference>
<evidence type="ECO:0000313" key="11">
    <source>
        <dbReference type="Proteomes" id="UP000516437"/>
    </source>
</evidence>
<keyword evidence="11" id="KW-1185">Reference proteome</keyword>
<sequence length="627" mass="68347">MGTDIKMALSSRMYPESADSSSQAPASASSVEHSASAVSQQESNEHQTPTVSSPSGISSWARSLKLPQTMGAAQEDPQNGNAGVSAFARFTSGLGLRMTPVAPIPAENNEGVTAASQSGVFESFTKGLVDSSLGAVKAMQVKARHIVSQNKRRYQEGGFDLDMTYITENIIAMGFPAGDISSGLFGYFEPWGTQLLGKDFPPSITMTGHLGGRYKVYNLCSERLYDASLFEGKVASFPFDDHNCPPIHLVKSFCQSAYSWLKEDIENVVVVHCKAGMARTGLMICSLLLFLKFFPTAEEAIDYYNQKRCVDGKALVLPSQIRYVKYFERVLTYFNGEIQPGRRCMLRGFRLLKCPYWIRPSITISNHNGILFSTRKHPKSKDLMPEDFWIGARKKGIVVFALPGEPGLTELVGDFKIHFHDRQGDFYCWLNTTMMENRKMLSTSDLDGFDKRKLPSPGFQVEVVMIDYDGTVPTRSKADSSSKQTDGSSGYVPASNSGIMASSNRNKLSRSEDKDDVFSDSDGEETEASKSRKAQATSGAGSVATGLVSNTTAEEIENLKHRADQLSLRSEEPAQNAASKEHSDGTGKPASALKISNVDSAGASHIKAIAADASVFSFGDEEDFESD</sequence>
<dbReference type="FunFam" id="3.90.190.10:FF:000053">
    <property type="entry name" value="Phosphatidylinositol 3,4,5-trisphosphate 3-phosphatase TPTE2"/>
    <property type="match status" value="1"/>
</dbReference>
<dbReference type="Pfam" id="PF22918">
    <property type="entry name" value="PTEN2_C2"/>
    <property type="match status" value="1"/>
</dbReference>
<dbReference type="Gene3D" id="2.60.40.1110">
    <property type="match status" value="1"/>
</dbReference>
<accession>A0A6A1VTA1</accession>
<feature type="region of interest" description="Disordered" evidence="6">
    <location>
        <begin position="1"/>
        <end position="58"/>
    </location>
</feature>
<dbReference type="Gene3D" id="3.90.190.10">
    <property type="entry name" value="Protein tyrosine phosphatase superfamily"/>
    <property type="match status" value="1"/>
</dbReference>